<evidence type="ECO:0000256" key="1">
    <source>
        <dbReference type="SAM" id="Coils"/>
    </source>
</evidence>
<protein>
    <submittedName>
        <fullName evidence="5">Cyclic nucleotide-binding domain protein</fullName>
    </submittedName>
</protein>
<dbReference type="Gene3D" id="1.10.287.70">
    <property type="match status" value="1"/>
</dbReference>
<feature type="transmembrane region" description="Helical" evidence="3">
    <location>
        <begin position="313"/>
        <end position="334"/>
    </location>
</feature>
<dbReference type="InParanoid" id="I7M0D3"/>
<dbReference type="GeneID" id="7829564"/>
<feature type="transmembrane region" description="Helical" evidence="3">
    <location>
        <begin position="165"/>
        <end position="190"/>
    </location>
</feature>
<dbReference type="Pfam" id="PF07885">
    <property type="entry name" value="Ion_trans_2"/>
    <property type="match status" value="1"/>
</dbReference>
<dbReference type="PROSITE" id="PS50042">
    <property type="entry name" value="CNMP_BINDING_3"/>
    <property type="match status" value="1"/>
</dbReference>
<dbReference type="SUPFAM" id="SSF81324">
    <property type="entry name" value="Voltage-gated potassium channels"/>
    <property type="match status" value="1"/>
</dbReference>
<dbReference type="PANTHER" id="PTHR10217">
    <property type="entry name" value="VOLTAGE AND LIGAND GATED POTASSIUM CHANNEL"/>
    <property type="match status" value="1"/>
</dbReference>
<feature type="region of interest" description="Disordered" evidence="2">
    <location>
        <begin position="1010"/>
        <end position="1037"/>
    </location>
</feature>
<feature type="transmembrane region" description="Helical" evidence="3">
    <location>
        <begin position="202"/>
        <end position="225"/>
    </location>
</feature>
<feature type="region of interest" description="Disordered" evidence="2">
    <location>
        <begin position="64"/>
        <end position="84"/>
    </location>
</feature>
<name>I7M0D3_TETTS</name>
<dbReference type="OrthoDB" id="290831at2759"/>
<dbReference type="Gene3D" id="2.60.120.10">
    <property type="entry name" value="Jelly Rolls"/>
    <property type="match status" value="1"/>
</dbReference>
<sequence>MKSLFKKPEDSQQIDIDNTSEEEKDYESQQVNFSKLGGLKQPLINGVGQESIDQDIIDYHQQSYTSTEQKGQNNQTRQTMHKADNLSQSNRQHIEEQRQPYIRKSKKENVVCFQKRQTYLKNMKIYNALYNFTPPNQRIQNQVEQVPLIQQIIEKIPVFEPSNVYLLYWEFMIFILTCIIFFFIPIELFFQTSIIPTEGMGLAIRILLFIAFILDIIFYLNTGFFDRGKLILDRKKIFMNYLKKFFDGKILVDILGITGLSLNLFQNDRKFGIDVSSYFCLLFYVRIINLNSFDTVIIQQLQLHRKSKAAYQLLRLGIIVLFISNFFACVFYRVGVIECEYYDGKCWFSKIGVDDPSTLQYYLYALYWSITTMISVGYGDVTPVAPYEVLVCIFSMMCSCILFAYSINSIWFIISEVSQGTQRYQQNMNAMNRYMRDKGIDPQLSKKINGYLDFVWKDTKSREDDKEKKIIQSLPQNLKLQLIYQANSFFFKKYEWSKHFSYGFLQLLAQFITEKKYLEDDLLYHQDEQEEDQYLYYVEQGEVQLYYDMQFYNNGQGIPIQSIESGNFIGLYEFFSGEKKHESARCIELTNVFAVSRNDFLKIIKNFPEDYQKYVKLKDQMVYQKNYKLFGLKCFLCDKEDHLSHQCVEVQLKKDALKKHQMQLHPELFMNLRQDDDDEDRQIQDIPSLYQRGFSQTLNNINNSEHIKENQKYYDINLRLKFDCKLIKKGKHNSDKEQVRLSEKQTSNIAQKQTKNFVVSSQEIQNSSSNVGCQNQRQNENNQFGFQQQSPSSEKANQNMFEQKTEQVEYLICDDDIRNVEENFRKSRVRSSLYDVMQTNQIDNQKFVKSHDVNPVQQIQQSHTQPISVSNTFTEPIKRKNDKQLTQNYSQKEKVNLNQIGLQREQQRIQEKNQKINQKEKELQDEIAVTKQNIKIQRRMLSYNQQQQPQLLLSSSNLQDNFQNSQSSNKQLTSFDNLNYSPSIRPINKNLIVQKTQKQQQPIQIEFQNIKQQQRDKKSQQKEPKSQEEQKNNRDQKKDLSVLVTTLVQKLIADENIISEENAQSFISRKNEAEDEEDIDLPPKEDAEDLNYIFYKYCKKN</sequence>
<feature type="coiled-coil region" evidence="1">
    <location>
        <begin position="902"/>
        <end position="933"/>
    </location>
</feature>
<keyword evidence="3" id="KW-1133">Transmembrane helix</keyword>
<keyword evidence="1" id="KW-0175">Coiled coil</keyword>
<feature type="compositionally biased region" description="Polar residues" evidence="2">
    <location>
        <begin position="64"/>
        <end position="78"/>
    </location>
</feature>
<evidence type="ECO:0000313" key="5">
    <source>
        <dbReference type="EMBL" id="EAR87356.2"/>
    </source>
</evidence>
<dbReference type="AlphaFoldDB" id="I7M0D3"/>
<dbReference type="SUPFAM" id="SSF51206">
    <property type="entry name" value="cAMP-binding domain-like"/>
    <property type="match status" value="1"/>
</dbReference>
<accession>I7M0D3</accession>
<keyword evidence="3" id="KW-0472">Membrane</keyword>
<organism evidence="5 6">
    <name type="scientific">Tetrahymena thermophila (strain SB210)</name>
    <dbReference type="NCBI Taxonomy" id="312017"/>
    <lineage>
        <taxon>Eukaryota</taxon>
        <taxon>Sar</taxon>
        <taxon>Alveolata</taxon>
        <taxon>Ciliophora</taxon>
        <taxon>Intramacronucleata</taxon>
        <taxon>Oligohymenophorea</taxon>
        <taxon>Hymenostomatida</taxon>
        <taxon>Tetrahymenina</taxon>
        <taxon>Tetrahymenidae</taxon>
        <taxon>Tetrahymena</taxon>
    </lineage>
</organism>
<dbReference type="InterPro" id="IPR050818">
    <property type="entry name" value="KCNH_animal-type"/>
</dbReference>
<evidence type="ECO:0000259" key="4">
    <source>
        <dbReference type="PROSITE" id="PS50042"/>
    </source>
</evidence>
<dbReference type="GO" id="GO:0005249">
    <property type="term" value="F:voltage-gated potassium channel activity"/>
    <property type="evidence" value="ECO:0007669"/>
    <property type="project" value="TreeGrafter"/>
</dbReference>
<dbReference type="Proteomes" id="UP000009168">
    <property type="component" value="Unassembled WGS sequence"/>
</dbReference>
<dbReference type="KEGG" id="tet:TTHERM_00058680"/>
<dbReference type="EMBL" id="GG662853">
    <property type="protein sequence ID" value="EAR87356.2"/>
    <property type="molecule type" value="Genomic_DNA"/>
</dbReference>
<dbReference type="CDD" id="cd00038">
    <property type="entry name" value="CAP_ED"/>
    <property type="match status" value="1"/>
</dbReference>
<dbReference type="eggNOG" id="KOG0501">
    <property type="taxonomic scope" value="Eukaryota"/>
</dbReference>
<dbReference type="InterPro" id="IPR018490">
    <property type="entry name" value="cNMP-bd_dom_sf"/>
</dbReference>
<feature type="compositionally biased region" description="Basic and acidic residues" evidence="2">
    <location>
        <begin position="1"/>
        <end position="10"/>
    </location>
</feature>
<evidence type="ECO:0000256" key="2">
    <source>
        <dbReference type="SAM" id="MobiDB-lite"/>
    </source>
</evidence>
<dbReference type="Pfam" id="PF00027">
    <property type="entry name" value="cNMP_binding"/>
    <property type="match status" value="1"/>
</dbReference>
<dbReference type="InterPro" id="IPR000595">
    <property type="entry name" value="cNMP-bd_dom"/>
</dbReference>
<gene>
    <name evidence="5" type="ORF">TTHERM_00058680</name>
</gene>
<evidence type="ECO:0000256" key="3">
    <source>
        <dbReference type="SAM" id="Phobius"/>
    </source>
</evidence>
<feature type="region of interest" description="Disordered" evidence="2">
    <location>
        <begin position="1062"/>
        <end position="1084"/>
    </location>
</feature>
<feature type="domain" description="Cyclic nucleotide-binding" evidence="4">
    <location>
        <begin position="528"/>
        <end position="604"/>
    </location>
</feature>
<dbReference type="PANTHER" id="PTHR10217:SF435">
    <property type="entry name" value="POTASSIUM VOLTAGE-GATED CHANNEL PROTEIN EAG"/>
    <property type="match status" value="1"/>
</dbReference>
<feature type="transmembrane region" description="Helical" evidence="3">
    <location>
        <begin position="361"/>
        <end position="378"/>
    </location>
</feature>
<feature type="compositionally biased region" description="Basic and acidic residues" evidence="2">
    <location>
        <begin position="1013"/>
        <end position="1037"/>
    </location>
</feature>
<feature type="region of interest" description="Disordered" evidence="2">
    <location>
        <begin position="1"/>
        <end position="29"/>
    </location>
</feature>
<dbReference type="GO" id="GO:0005886">
    <property type="term" value="C:plasma membrane"/>
    <property type="evidence" value="ECO:0007669"/>
    <property type="project" value="TreeGrafter"/>
</dbReference>
<keyword evidence="3" id="KW-0812">Transmembrane</keyword>
<evidence type="ECO:0000313" key="6">
    <source>
        <dbReference type="Proteomes" id="UP000009168"/>
    </source>
</evidence>
<dbReference type="InterPro" id="IPR014710">
    <property type="entry name" value="RmlC-like_jellyroll"/>
</dbReference>
<reference evidence="6" key="1">
    <citation type="journal article" date="2006" name="PLoS Biol.">
        <title>Macronuclear genome sequence of the ciliate Tetrahymena thermophila, a model eukaryote.</title>
        <authorList>
            <person name="Eisen J.A."/>
            <person name="Coyne R.S."/>
            <person name="Wu M."/>
            <person name="Wu D."/>
            <person name="Thiagarajan M."/>
            <person name="Wortman J.R."/>
            <person name="Badger J.H."/>
            <person name="Ren Q."/>
            <person name="Amedeo P."/>
            <person name="Jones K.M."/>
            <person name="Tallon L.J."/>
            <person name="Delcher A.L."/>
            <person name="Salzberg S.L."/>
            <person name="Silva J.C."/>
            <person name="Haas B.J."/>
            <person name="Majoros W.H."/>
            <person name="Farzad M."/>
            <person name="Carlton J.M."/>
            <person name="Smith R.K. Jr."/>
            <person name="Garg J."/>
            <person name="Pearlman R.E."/>
            <person name="Karrer K.M."/>
            <person name="Sun L."/>
            <person name="Manning G."/>
            <person name="Elde N.C."/>
            <person name="Turkewitz A.P."/>
            <person name="Asai D.J."/>
            <person name="Wilkes D.E."/>
            <person name="Wang Y."/>
            <person name="Cai H."/>
            <person name="Collins K."/>
            <person name="Stewart B.A."/>
            <person name="Lee S.R."/>
            <person name="Wilamowska K."/>
            <person name="Weinberg Z."/>
            <person name="Ruzzo W.L."/>
            <person name="Wloga D."/>
            <person name="Gaertig J."/>
            <person name="Frankel J."/>
            <person name="Tsao C.-C."/>
            <person name="Gorovsky M.A."/>
            <person name="Keeling P.J."/>
            <person name="Waller R.F."/>
            <person name="Patron N.J."/>
            <person name="Cherry J.M."/>
            <person name="Stover N.A."/>
            <person name="Krieger C.J."/>
            <person name="del Toro C."/>
            <person name="Ryder H.F."/>
            <person name="Williamson S.C."/>
            <person name="Barbeau R.A."/>
            <person name="Hamilton E.P."/>
            <person name="Orias E."/>
        </authorList>
    </citation>
    <scope>NUCLEOTIDE SEQUENCE [LARGE SCALE GENOMIC DNA]</scope>
    <source>
        <strain evidence="6">SB210</strain>
    </source>
</reference>
<dbReference type="RefSeq" id="XP_001007601.2">
    <property type="nucleotide sequence ID" value="XM_001007601.2"/>
</dbReference>
<dbReference type="GO" id="GO:0042391">
    <property type="term" value="P:regulation of membrane potential"/>
    <property type="evidence" value="ECO:0007669"/>
    <property type="project" value="TreeGrafter"/>
</dbReference>
<feature type="transmembrane region" description="Helical" evidence="3">
    <location>
        <begin position="246"/>
        <end position="265"/>
    </location>
</feature>
<feature type="transmembrane region" description="Helical" evidence="3">
    <location>
        <begin position="390"/>
        <end position="414"/>
    </location>
</feature>
<proteinExistence type="predicted"/>
<dbReference type="InterPro" id="IPR013099">
    <property type="entry name" value="K_chnl_dom"/>
</dbReference>
<keyword evidence="6" id="KW-1185">Reference proteome</keyword>
<dbReference type="Gene3D" id="1.10.287.630">
    <property type="entry name" value="Helix hairpin bin"/>
    <property type="match status" value="1"/>
</dbReference>
<feature type="transmembrane region" description="Helical" evidence="3">
    <location>
        <begin position="271"/>
        <end position="292"/>
    </location>
</feature>